<dbReference type="InterPro" id="IPR020845">
    <property type="entry name" value="AMP-binding_CS"/>
</dbReference>
<dbReference type="SUPFAM" id="SSF56801">
    <property type="entry name" value="Acetyl-CoA synthetase-like"/>
    <property type="match status" value="2"/>
</dbReference>
<comment type="caution">
    <text evidence="5">The sequence shown here is derived from an EMBL/GenBank/DDBJ whole genome shotgun (WGS) entry which is preliminary data.</text>
</comment>
<reference evidence="5 6" key="1">
    <citation type="submission" date="2020-10" db="EMBL/GenBank/DDBJ databases">
        <title>Identification of Nocardia species via Next-generation sequencing and recognition of intraspecies genetic diversity.</title>
        <authorList>
            <person name="Li P."/>
            <person name="Li P."/>
            <person name="Lu B."/>
        </authorList>
    </citation>
    <scope>NUCLEOTIDE SEQUENCE [LARGE SCALE GENOMIC DNA]</scope>
    <source>
        <strain evidence="5 6">N-11</strain>
    </source>
</reference>
<organism evidence="5 6">
    <name type="scientific">Nocardia abscessus</name>
    <dbReference type="NCBI Taxonomy" id="120957"/>
    <lineage>
        <taxon>Bacteria</taxon>
        <taxon>Bacillati</taxon>
        <taxon>Actinomycetota</taxon>
        <taxon>Actinomycetes</taxon>
        <taxon>Mycobacteriales</taxon>
        <taxon>Nocardiaceae</taxon>
        <taxon>Nocardia</taxon>
    </lineage>
</organism>
<dbReference type="Gene3D" id="1.10.1200.10">
    <property type="entry name" value="ACP-like"/>
    <property type="match status" value="1"/>
</dbReference>
<dbReference type="SUPFAM" id="SSF47336">
    <property type="entry name" value="ACP-like"/>
    <property type="match status" value="1"/>
</dbReference>
<dbReference type="InterPro" id="IPR023213">
    <property type="entry name" value="CAT-like_dom_sf"/>
</dbReference>
<dbReference type="InterPro" id="IPR045851">
    <property type="entry name" value="AMP-bd_C_sf"/>
</dbReference>
<dbReference type="Pfam" id="PF00550">
    <property type="entry name" value="PP-binding"/>
    <property type="match status" value="1"/>
</dbReference>
<dbReference type="InterPro" id="IPR009081">
    <property type="entry name" value="PP-bd_ACP"/>
</dbReference>
<dbReference type="RefSeq" id="WP_195036219.1">
    <property type="nucleotide sequence ID" value="NZ_JADLRE010000036.1"/>
</dbReference>
<evidence type="ECO:0000313" key="5">
    <source>
        <dbReference type="EMBL" id="MBF6229370.1"/>
    </source>
</evidence>
<evidence type="ECO:0000256" key="3">
    <source>
        <dbReference type="ARBA" id="ARBA00022553"/>
    </source>
</evidence>
<dbReference type="SUPFAM" id="SSF52777">
    <property type="entry name" value="CoA-dependent acyltransferases"/>
    <property type="match status" value="2"/>
</dbReference>
<dbReference type="Gene3D" id="3.40.50.980">
    <property type="match status" value="4"/>
</dbReference>
<dbReference type="Pfam" id="PF00501">
    <property type="entry name" value="AMP-binding"/>
    <property type="match status" value="2"/>
</dbReference>
<protein>
    <submittedName>
        <fullName evidence="5">Amino acid adenylation domain-containing protein</fullName>
    </submittedName>
</protein>
<dbReference type="Gene3D" id="2.30.38.10">
    <property type="entry name" value="Luciferase, Domain 3"/>
    <property type="match status" value="1"/>
</dbReference>
<gene>
    <name evidence="5" type="ORF">IU470_30300</name>
</gene>
<dbReference type="InterPro" id="IPR001242">
    <property type="entry name" value="Condensation_dom"/>
</dbReference>
<dbReference type="SMART" id="SM00823">
    <property type="entry name" value="PKS_PP"/>
    <property type="match status" value="1"/>
</dbReference>
<dbReference type="Gene3D" id="3.30.559.30">
    <property type="entry name" value="Nonribosomal peptide synthetase, condensation domain"/>
    <property type="match status" value="1"/>
</dbReference>
<dbReference type="InterPro" id="IPR036736">
    <property type="entry name" value="ACP-like_sf"/>
</dbReference>
<sequence length="1353" mass="144935">MKMDRRSARGNRRRRSGGLLFGQLLTAAVEPAADTVAIRFNPTGDSTDAVELTYRQLDEQSSRLARELIDRGVGPGDVVAIGIRRSIESVLSVWAIAKTGAAYVPIDPTYPPERIAYMASDSGAALGLTTSAYREALGTSIPWIELDDPQHQERIGRRPAHPVSYADRVRPLTEQHPAYVIFTSGSTGRPKGVVVTHAGLGAMVASERERYDVTEGSRVMHICSPNFDVSVLELLLAFATGSTLVIAPPTVFGGFELADLLRRERVTHMLITPGALESVDPAGLTDLRVVMVIGDRFGPHLVNRWAGNGRAMINGYGPTEATVIATSSAPLVPGETITIGNAIPGFGLFVLDSRLRPAPAGVVGELYLSGPALAAGYLNRPALTAARFVTNPFGSEGGNPGSRMYRTGDLARRLSSGGIEVLGRSDFQVKVRGFRVELGEIDDALSRHPDVEFAVTLGKRQPNGTTMLVSYVLPKGAEVYAAGIEFDTTELFDFISETLPAYMLPASIIVLDEIPLTPVGKLDRAALPEPVFAARAFRAPSTPVEEIVAEVFAALLVPEEDGRVGADDDFFELGGNSLLAAQAAARVGAALGVRVPVQLLFEATTVAALAVRVEQHAGSAAGRALVAQPRPQRVPLSYAQQRMWFLNRFDPGSAVNNIPVAVRLSGRLDVAALRAAVGDLAERHEVLRTVYPDLDGEGRQVVLPVADPRAVPEVVVERAQESEVPALVAAVVGEGFDVTVAPPVRVRLLEVSRTEHVLVCVVHHIAGDGFSMGPLTRDLMSAYVDRLGGGAPEWPPLEVQYADFALWQREILGQEDDPESVLAQQIAFWRSGLAGLPEQLELPADRPRPAVASHHGATLGFEIDADVRAALSRVAHEHNTTLFMVVHAALAVLLARLSGSRDIAVGTPVAGRGEAALDDLIGMFVNTLVLRTDIDPGARFDELLAAVRSVDVEAFGHADVPFERLVELLDPPRSPGRHPLFQVMLTFQNLAATELELPGLSVSAVDLAVPLAKFDLQVAIAENTDRHGEVGGLSAAFTYATDLFDSATVRDFADRFSRILTAVAADASVIVGDIDVLAPGERELVLHEWSTPGAIVPEATLVELIATRARTRPDAVAIRFGDRSLAFGELQRRASQVARALIARGAGPESLVAVAVSRTEELPVALLGVLIAGAAYLPIDTAYPVQRLEFMLEDAAPVCVLTTAEQREAVPAGELPVVLLSEAGTYSDAPVGDAERVARLRPDNLAYVIYTSGSTGVPKGVGVAHRNVVELFANTQPLFGFDDTDVWTLFHSFAFDFSVWELWCALAHGGSVVVVDYVTSRSPEQLRELLVGERVTVLNQTPSAFYQLVEADR</sequence>
<dbReference type="Gene3D" id="3.30.300.30">
    <property type="match status" value="1"/>
</dbReference>
<dbReference type="EMBL" id="JADLRE010000036">
    <property type="protein sequence ID" value="MBF6229370.1"/>
    <property type="molecule type" value="Genomic_DNA"/>
</dbReference>
<dbReference type="PROSITE" id="PS00012">
    <property type="entry name" value="PHOSPHOPANTETHEINE"/>
    <property type="match status" value="1"/>
</dbReference>
<dbReference type="InterPro" id="IPR025110">
    <property type="entry name" value="AMP-bd_C"/>
</dbReference>
<evidence type="ECO:0000313" key="6">
    <source>
        <dbReference type="Proteomes" id="UP000807309"/>
    </source>
</evidence>
<dbReference type="PROSITE" id="PS50075">
    <property type="entry name" value="CARRIER"/>
    <property type="match status" value="1"/>
</dbReference>
<dbReference type="PANTHER" id="PTHR45527">
    <property type="entry name" value="NONRIBOSOMAL PEPTIDE SYNTHETASE"/>
    <property type="match status" value="1"/>
</dbReference>
<dbReference type="CDD" id="cd05930">
    <property type="entry name" value="A_NRPS"/>
    <property type="match status" value="1"/>
</dbReference>
<accession>A0ABS0CHK6</accession>
<evidence type="ECO:0000256" key="1">
    <source>
        <dbReference type="ARBA" id="ARBA00001957"/>
    </source>
</evidence>
<dbReference type="Pfam" id="PF00668">
    <property type="entry name" value="Condensation"/>
    <property type="match status" value="1"/>
</dbReference>
<dbReference type="Pfam" id="PF13193">
    <property type="entry name" value="AMP-binding_C"/>
    <property type="match status" value="1"/>
</dbReference>
<dbReference type="Gene3D" id="3.30.559.10">
    <property type="entry name" value="Chloramphenicol acetyltransferase-like domain"/>
    <property type="match status" value="1"/>
</dbReference>
<evidence type="ECO:0000256" key="2">
    <source>
        <dbReference type="ARBA" id="ARBA00022450"/>
    </source>
</evidence>
<dbReference type="NCBIfam" id="TIGR01733">
    <property type="entry name" value="AA-adenyl-dom"/>
    <property type="match status" value="1"/>
</dbReference>
<dbReference type="PROSITE" id="PS00455">
    <property type="entry name" value="AMP_BINDING"/>
    <property type="match status" value="2"/>
</dbReference>
<evidence type="ECO:0000259" key="4">
    <source>
        <dbReference type="PROSITE" id="PS50075"/>
    </source>
</evidence>
<dbReference type="CDD" id="cd19540">
    <property type="entry name" value="LCL_NRPS-like"/>
    <property type="match status" value="1"/>
</dbReference>
<feature type="domain" description="Carrier" evidence="4">
    <location>
        <begin position="539"/>
        <end position="617"/>
    </location>
</feature>
<keyword evidence="3" id="KW-0597">Phosphoprotein</keyword>
<dbReference type="InterPro" id="IPR006162">
    <property type="entry name" value="Ppantetheine_attach_site"/>
</dbReference>
<name>A0ABS0CHK6_9NOCA</name>
<feature type="non-terminal residue" evidence="5">
    <location>
        <position position="1353"/>
    </location>
</feature>
<dbReference type="InterPro" id="IPR020806">
    <property type="entry name" value="PKS_PP-bd"/>
</dbReference>
<keyword evidence="6" id="KW-1185">Reference proteome</keyword>
<proteinExistence type="predicted"/>
<comment type="cofactor">
    <cofactor evidence="1">
        <name>pantetheine 4'-phosphate</name>
        <dbReference type="ChEBI" id="CHEBI:47942"/>
    </cofactor>
</comment>
<dbReference type="Proteomes" id="UP000807309">
    <property type="component" value="Unassembled WGS sequence"/>
</dbReference>
<keyword evidence="2" id="KW-0596">Phosphopantetheine</keyword>
<dbReference type="InterPro" id="IPR010071">
    <property type="entry name" value="AA_adenyl_dom"/>
</dbReference>
<dbReference type="PANTHER" id="PTHR45527:SF1">
    <property type="entry name" value="FATTY ACID SYNTHASE"/>
    <property type="match status" value="1"/>
</dbReference>
<dbReference type="InterPro" id="IPR000873">
    <property type="entry name" value="AMP-dep_synth/lig_dom"/>
</dbReference>